<name>A0ABQ5BCX3_9ASTR</name>
<dbReference type="PANTHER" id="PTHR35046:SF18">
    <property type="entry name" value="RNA-DIRECTED DNA POLYMERASE"/>
    <property type="match status" value="1"/>
</dbReference>
<keyword evidence="1" id="KW-0695">RNA-directed DNA polymerase</keyword>
<organism evidence="1 2">
    <name type="scientific">Tanacetum coccineum</name>
    <dbReference type="NCBI Taxonomy" id="301880"/>
    <lineage>
        <taxon>Eukaryota</taxon>
        <taxon>Viridiplantae</taxon>
        <taxon>Streptophyta</taxon>
        <taxon>Embryophyta</taxon>
        <taxon>Tracheophyta</taxon>
        <taxon>Spermatophyta</taxon>
        <taxon>Magnoliopsida</taxon>
        <taxon>eudicotyledons</taxon>
        <taxon>Gunneridae</taxon>
        <taxon>Pentapetalae</taxon>
        <taxon>asterids</taxon>
        <taxon>campanulids</taxon>
        <taxon>Asterales</taxon>
        <taxon>Asteraceae</taxon>
        <taxon>Asteroideae</taxon>
        <taxon>Anthemideae</taxon>
        <taxon>Anthemidinae</taxon>
        <taxon>Tanacetum</taxon>
    </lineage>
</organism>
<proteinExistence type="predicted"/>
<keyword evidence="1" id="KW-0808">Transferase</keyword>
<keyword evidence="2" id="KW-1185">Reference proteome</keyword>
<evidence type="ECO:0000313" key="1">
    <source>
        <dbReference type="EMBL" id="GJT11562.1"/>
    </source>
</evidence>
<dbReference type="GO" id="GO:0003964">
    <property type="term" value="F:RNA-directed DNA polymerase activity"/>
    <property type="evidence" value="ECO:0007669"/>
    <property type="project" value="UniProtKB-KW"/>
</dbReference>
<accession>A0ABQ5BCX3</accession>
<dbReference type="InterPro" id="IPR036397">
    <property type="entry name" value="RNaseH_sf"/>
</dbReference>
<reference evidence="1" key="2">
    <citation type="submission" date="2022-01" db="EMBL/GenBank/DDBJ databases">
        <authorList>
            <person name="Yamashiro T."/>
            <person name="Shiraishi A."/>
            <person name="Satake H."/>
            <person name="Nakayama K."/>
        </authorList>
    </citation>
    <scope>NUCLEOTIDE SEQUENCE</scope>
</reference>
<dbReference type="Proteomes" id="UP001151760">
    <property type="component" value="Unassembled WGS sequence"/>
</dbReference>
<protein>
    <submittedName>
        <fullName evidence="1">Reverse transcriptase domain-containing protein</fullName>
    </submittedName>
</protein>
<comment type="caution">
    <text evidence="1">The sequence shown here is derived from an EMBL/GenBank/DDBJ whole genome shotgun (WGS) entry which is preliminary data.</text>
</comment>
<dbReference type="PANTHER" id="PTHR35046">
    <property type="entry name" value="ZINC KNUCKLE (CCHC-TYPE) FAMILY PROTEIN"/>
    <property type="match status" value="1"/>
</dbReference>
<evidence type="ECO:0000313" key="2">
    <source>
        <dbReference type="Proteomes" id="UP001151760"/>
    </source>
</evidence>
<gene>
    <name evidence="1" type="ORF">Tco_0858604</name>
</gene>
<dbReference type="InterPro" id="IPR012337">
    <property type="entry name" value="RNaseH-like_sf"/>
</dbReference>
<dbReference type="SUPFAM" id="SSF53098">
    <property type="entry name" value="Ribonuclease H-like"/>
    <property type="match status" value="1"/>
</dbReference>
<keyword evidence="1" id="KW-0548">Nucleotidyltransferase</keyword>
<dbReference type="Gene3D" id="3.30.420.10">
    <property type="entry name" value="Ribonuclease H-like superfamily/Ribonuclease H"/>
    <property type="match status" value="1"/>
</dbReference>
<dbReference type="EMBL" id="BQNB010013077">
    <property type="protein sequence ID" value="GJT11562.1"/>
    <property type="molecule type" value="Genomic_DNA"/>
</dbReference>
<reference evidence="1" key="1">
    <citation type="journal article" date="2022" name="Int. J. Mol. Sci.">
        <title>Draft Genome of Tanacetum Coccineum: Genomic Comparison of Closely Related Tanacetum-Family Plants.</title>
        <authorList>
            <person name="Yamashiro T."/>
            <person name="Shiraishi A."/>
            <person name="Nakayama K."/>
            <person name="Satake H."/>
        </authorList>
    </citation>
    <scope>NUCLEOTIDE SEQUENCE</scope>
</reference>
<sequence>MTWNWVRWCSLLKSGEEGLLSFMDEKELSTLTTRVSSKYLTMKDLICAHKAVVELLSDYKCEIEYSGQRRRLERHFEQRDDGEIYFFDRIWIPSVGGVRKLIMDEAHTSRYSVHPGADKILTSRPHFLPIRKTTRTEEISKIYTHEIVARHGVPVSIISDRDGRFTSHLWQAFQKALGTRLDMSSTYTLRTVGQSEKVPIDKALELRVQHQVSNRFEISLVGSEEDPVSPQERLQENLKLLVHPQVASSPTFLQPHL</sequence>